<proteinExistence type="predicted"/>
<dbReference type="EMBL" id="CAXDID020000074">
    <property type="protein sequence ID" value="CAL6015754.1"/>
    <property type="molecule type" value="Genomic_DNA"/>
</dbReference>
<gene>
    <name evidence="2" type="ORF">HINF_LOCUS17698</name>
    <name evidence="3" type="ORF">HINF_LOCUS25142</name>
</gene>
<keyword evidence="4" id="KW-1185">Reference proteome</keyword>
<feature type="compositionally biased region" description="Polar residues" evidence="1">
    <location>
        <begin position="549"/>
        <end position="561"/>
    </location>
</feature>
<evidence type="ECO:0000256" key="1">
    <source>
        <dbReference type="SAM" id="MobiDB-lite"/>
    </source>
</evidence>
<dbReference type="Proteomes" id="UP001642409">
    <property type="component" value="Unassembled WGS sequence"/>
</dbReference>
<comment type="caution">
    <text evidence="2">The sequence shown here is derived from an EMBL/GenBank/DDBJ whole genome shotgun (WGS) entry which is preliminary data.</text>
</comment>
<dbReference type="EMBL" id="CATOUU010000444">
    <property type="protein sequence ID" value="CAI9930053.1"/>
    <property type="molecule type" value="Genomic_DNA"/>
</dbReference>
<feature type="compositionally biased region" description="Basic and acidic residues" evidence="1">
    <location>
        <begin position="532"/>
        <end position="545"/>
    </location>
</feature>
<accession>A0AA86P1V7</accession>
<name>A0AA86P1V7_9EUKA</name>
<reference evidence="2" key="1">
    <citation type="submission" date="2023-06" db="EMBL/GenBank/DDBJ databases">
        <authorList>
            <person name="Kurt Z."/>
        </authorList>
    </citation>
    <scope>NUCLEOTIDE SEQUENCE</scope>
</reference>
<reference evidence="3 4" key="2">
    <citation type="submission" date="2024-07" db="EMBL/GenBank/DDBJ databases">
        <authorList>
            <person name="Akdeniz Z."/>
        </authorList>
    </citation>
    <scope>NUCLEOTIDE SEQUENCE [LARGE SCALE GENOMIC DNA]</scope>
</reference>
<sequence>MEYWVTLKNSQTAIAHQVQYDNQYYIPVIKFGNVYKQLDETILQDTPNSVIQRLIPYSIFNNTYKNDNHYINLLNQTQNLVYFQKHGVNMKCAINYVAKKYEKAYFGPVQLSFNTFNDKQDVFTNDFIKYFQTQQVDKNISPFLYALLTFLKSVHVIIKGQQYQYIDVCQFRFGYENQKITYFEIIFPTTNDQSLVSYDVQSALGRKLQNIPDYQKLIAIMSLIQRINTQYKGITEKQVQSFKQIHDQAIEQLGFAVFNEDEQFIEYIAKFLVKHIQPLKFMHNTSKNIIKDPQPIVLNSQNAPKLSNNQINLGVQIQEQTIKDQTVQNDIKVNENIATYTNFKYIQQHGIKLNKPNKRITIEQVSCDQSILTCDQTILNTKKITNTSSLQKYPNNKMKIGQTDTYYYSVKVQTGQNIEICHKFHREPQKIHEHQRDKSIQVGNEIDPLLGRPTVRHPNVKIFPIDMEKLQNIMKTPVISSRFSFSSEKIEENLNIQQNKYTVLKDLEHFFKRRALESESSFHSNVPAEESSTTHDDSSSARQSEDVTNDSGQQVVKTNANQSKLRIQNKYEMDEGLQNLIEVLQHQNQYFDETELSTSKKKQYKQPNIQNITNNLNDLLKSGELIKLRKKIIERRQNNQLARNEDSIDEQSQPKLEIVASKKQQHTLPKVNKTLELMWQQQLKQQEQEQEQQTLVQANLNLLEELCNIDEKEYLFNQNIEDKKEPERQDLQKLTKKISFVKYDPNKEATDFDIRLLTEQLLNSSRDNVFSNRSSVCEFQTIQK</sequence>
<feature type="region of interest" description="Disordered" evidence="1">
    <location>
        <begin position="518"/>
        <end position="561"/>
    </location>
</feature>
<evidence type="ECO:0000313" key="3">
    <source>
        <dbReference type="EMBL" id="CAL6015754.1"/>
    </source>
</evidence>
<dbReference type="AlphaFoldDB" id="A0AA86P1V7"/>
<protein>
    <submittedName>
        <fullName evidence="3">Hypothetical_protein</fullName>
    </submittedName>
</protein>
<evidence type="ECO:0000313" key="2">
    <source>
        <dbReference type="EMBL" id="CAI9930053.1"/>
    </source>
</evidence>
<organism evidence="2">
    <name type="scientific">Hexamita inflata</name>
    <dbReference type="NCBI Taxonomy" id="28002"/>
    <lineage>
        <taxon>Eukaryota</taxon>
        <taxon>Metamonada</taxon>
        <taxon>Diplomonadida</taxon>
        <taxon>Hexamitidae</taxon>
        <taxon>Hexamitinae</taxon>
        <taxon>Hexamita</taxon>
    </lineage>
</organism>
<evidence type="ECO:0000313" key="4">
    <source>
        <dbReference type="Proteomes" id="UP001642409"/>
    </source>
</evidence>